<dbReference type="EMBL" id="LR999454">
    <property type="protein sequence ID" value="CAE6039620.1"/>
    <property type="molecule type" value="Genomic_DNA"/>
</dbReference>
<reference evidence="1" key="1">
    <citation type="submission" date="2021-01" db="EMBL/GenBank/DDBJ databases">
        <authorList>
            <person name="Bezrukov I."/>
        </authorList>
    </citation>
    <scope>NUCLEOTIDE SEQUENCE</scope>
</reference>
<name>A0A8S2A4U9_ARAAE</name>
<evidence type="ECO:0000313" key="2">
    <source>
        <dbReference type="Proteomes" id="UP000682877"/>
    </source>
</evidence>
<organism evidence="1 2">
    <name type="scientific">Arabidopsis arenosa</name>
    <name type="common">Sand rock-cress</name>
    <name type="synonym">Cardaminopsis arenosa</name>
    <dbReference type="NCBI Taxonomy" id="38785"/>
    <lineage>
        <taxon>Eukaryota</taxon>
        <taxon>Viridiplantae</taxon>
        <taxon>Streptophyta</taxon>
        <taxon>Embryophyta</taxon>
        <taxon>Tracheophyta</taxon>
        <taxon>Spermatophyta</taxon>
        <taxon>Magnoliopsida</taxon>
        <taxon>eudicotyledons</taxon>
        <taxon>Gunneridae</taxon>
        <taxon>Pentapetalae</taxon>
        <taxon>rosids</taxon>
        <taxon>malvids</taxon>
        <taxon>Brassicales</taxon>
        <taxon>Brassicaceae</taxon>
        <taxon>Camelineae</taxon>
        <taxon>Arabidopsis</taxon>
    </lineage>
</organism>
<gene>
    <name evidence="1" type="ORF">AARE701A_LOCUS10963</name>
</gene>
<dbReference type="SUPFAM" id="SSF54529">
    <property type="entry name" value="Mitochondrial glycoprotein MAM33-like"/>
    <property type="match status" value="3"/>
</dbReference>
<sequence length="592" mass="67051">MDLGSFPFRIEDDPGDQSVTMTRDYNEEHIEVSLGMPYLGADVIDAFGTRKDELSFPLVVTVTKKSGLSLEFTCLAYADYIDLTDLTVNYPEDSLEYLMETDWPRFKNLDDNLKKAFQRYLATRVETSTAKLLHKYMMSKIKREYLSATKLASVCGRVRSISAVMNHPSLDFNPSPMSPFVSRGFFNSMAVDDKLSPEQSLHLVIDSELNSALQTDDPNLEQNEEMAPGSFPFKIRDKPGDQSVTLTAYYNDEHIHIDVGMPYLGDDVIDVFGPSNDELSFPLVVTVTKKNAVRIEFTCNAYADYIDLTDLTVHDYPFPMGETDWPRFKNLDDNLKKAFHRYLATRLEASITKLLHKSASKLASVCGGQVRSISTVVNRPSLALLKPSPLRPFVSRGFHNSTVVDDHQLSSEQTLLCEIDSEIKSAFQVNDVDDDEDTAPESLPFRIDDDGGETVTLTRDYEGEHIKVVVGMPRTYTTGDPNHGDDHEELKIPLILNVTKKSGLSLEFRCAVSEDDIDIDGVFVNHSGDSSKDQQANEGSDFKNVNYDLEMAFYKYLDTRLEKSTLDFLYEYMTEDRQYVLWLKDVEKFLEE</sequence>
<dbReference type="InterPro" id="IPR003428">
    <property type="entry name" value="MAM33"/>
</dbReference>
<keyword evidence="2" id="KW-1185">Reference proteome</keyword>
<dbReference type="PANTHER" id="PTHR10826:SF41">
    <property type="entry name" value="MITOCHONDRIAL GLYCOPROTEIN FAMILY PROTEIN"/>
    <property type="match status" value="1"/>
</dbReference>
<accession>A0A8S2A4U9</accession>
<proteinExistence type="predicted"/>
<evidence type="ECO:0000313" key="1">
    <source>
        <dbReference type="EMBL" id="CAE6039620.1"/>
    </source>
</evidence>
<protein>
    <submittedName>
        <fullName evidence="1">Uncharacterized protein</fullName>
    </submittedName>
</protein>
<dbReference type="Pfam" id="PF02330">
    <property type="entry name" value="MAM33"/>
    <property type="match status" value="3"/>
</dbReference>
<dbReference type="Gene3D" id="3.10.280.10">
    <property type="entry name" value="Mitochondrial glycoprotein"/>
    <property type="match status" value="3"/>
</dbReference>
<dbReference type="GO" id="GO:0005759">
    <property type="term" value="C:mitochondrial matrix"/>
    <property type="evidence" value="ECO:0007669"/>
    <property type="project" value="InterPro"/>
</dbReference>
<dbReference type="InterPro" id="IPR036561">
    <property type="entry name" value="MAM33_sf"/>
</dbReference>
<dbReference type="AlphaFoldDB" id="A0A8S2A4U9"/>
<dbReference type="Proteomes" id="UP000682877">
    <property type="component" value="Chromosome 4"/>
</dbReference>
<dbReference type="PANTHER" id="PTHR10826">
    <property type="entry name" value="COMPLEMENT COMPONENT 1"/>
    <property type="match status" value="1"/>
</dbReference>